<evidence type="ECO:0000313" key="1">
    <source>
        <dbReference type="EMBL" id="MBG9355437.1"/>
    </source>
</evidence>
<comment type="caution">
    <text evidence="1">The sequence shown here is derived from an EMBL/GenBank/DDBJ whole genome shotgun (WGS) entry which is preliminary data.</text>
</comment>
<dbReference type="Pfam" id="PF17418">
    <property type="entry name" value="SdpA"/>
    <property type="match status" value="1"/>
</dbReference>
<dbReference type="EMBL" id="JADQUG010000101">
    <property type="protein sequence ID" value="MBG9355437.1"/>
    <property type="molecule type" value="Genomic_DNA"/>
</dbReference>
<keyword evidence="2" id="KW-1185">Reference proteome</keyword>
<accession>A0ABS0LFL9</accession>
<reference evidence="1 2" key="1">
    <citation type="journal article" date="2020" name="J. Clin. Microbiol.">
        <title>Assessing the Genetic Diversity of Austrian Corynebacterium diphtheriae Clinical Isolates, 2011-2019.</title>
        <authorList>
            <person name="Schaeffer J."/>
            <person name="Huhulescu S."/>
            <person name="Stoeger A."/>
            <person name="Allerberger F."/>
            <person name="Ruppitsch W."/>
        </authorList>
    </citation>
    <scope>NUCLEOTIDE SEQUENCE [LARGE SCALE GENOMIC DNA]</scope>
    <source>
        <strain evidence="1 2">04-17</strain>
    </source>
</reference>
<evidence type="ECO:0000313" key="2">
    <source>
        <dbReference type="Proteomes" id="UP000615580"/>
    </source>
</evidence>
<proteinExistence type="predicted"/>
<dbReference type="NCBIfam" id="TIGR04034">
    <property type="entry name" value="export_SdpA"/>
    <property type="match status" value="1"/>
</dbReference>
<dbReference type="RefSeq" id="WP_196981503.1">
    <property type="nucleotide sequence ID" value="NZ_JADQVB010000100.1"/>
</dbReference>
<sequence length="162" mass="18094">MSVFFTLPSNVLSIRDGGEARKFLPLTSPSHGVFVKPQQDGEYRVYSIDGSESASRIDSFPNSSPSNFFGLSRSQRSQGPEIAEIVQQNDRENCNSVSIHECLVEASKDPPNVSAQNSAKDKTMCGELIFLHTKPTIWSYQDFSNERRTAEAYQHVTVKCEQ</sequence>
<name>A0ABS0LFL9_9CORY</name>
<gene>
    <name evidence="1" type="ORF">I4J41_13180</name>
</gene>
<dbReference type="Proteomes" id="UP000615580">
    <property type="component" value="Unassembled WGS sequence"/>
</dbReference>
<protein>
    <submittedName>
        <fullName evidence="1">SdpA family antimicrobial peptide system protein</fullName>
    </submittedName>
</protein>
<organism evidence="1 2">
    <name type="scientific">Corynebacterium belfantii</name>
    <dbReference type="NCBI Taxonomy" id="2014537"/>
    <lineage>
        <taxon>Bacteria</taxon>
        <taxon>Bacillati</taxon>
        <taxon>Actinomycetota</taxon>
        <taxon>Actinomycetes</taxon>
        <taxon>Mycobacteriales</taxon>
        <taxon>Corynebacteriaceae</taxon>
        <taxon>Corynebacterium</taxon>
    </lineage>
</organism>
<dbReference type="InterPro" id="IPR023902">
    <property type="entry name" value="Sporulation_SdpA"/>
</dbReference>